<keyword evidence="1" id="KW-1133">Transmembrane helix</keyword>
<evidence type="ECO:0000313" key="2">
    <source>
        <dbReference type="EMBL" id="MBC8585123.1"/>
    </source>
</evidence>
<name>A0A926EKL8_9FIRM</name>
<dbReference type="PIRSF" id="PIRSF021383">
    <property type="entry name" value="YunB"/>
    <property type="match status" value="1"/>
</dbReference>
<keyword evidence="1" id="KW-0472">Membrane</keyword>
<accession>A0A926EKL8</accession>
<protein>
    <submittedName>
        <fullName evidence="2">Sporulation protein YunB</fullName>
    </submittedName>
</protein>
<evidence type="ECO:0000313" key="3">
    <source>
        <dbReference type="Proteomes" id="UP000623678"/>
    </source>
</evidence>
<dbReference type="Proteomes" id="UP000623678">
    <property type="component" value="Unassembled WGS sequence"/>
</dbReference>
<dbReference type="Pfam" id="PF09560">
    <property type="entry name" value="Spore_YunB"/>
    <property type="match status" value="1"/>
</dbReference>
<keyword evidence="3" id="KW-1185">Reference proteome</keyword>
<sequence length="229" mass="25508">MRKLRLRVKKKYRTAFRLILFGGAMIIAIFLLDHRIRPLITTMATYQAQVLATRSINDAVISILDQQHLDYESLVGLSKDDQGEVTSLQTDMITINRLKSEITNKVTDQLTEDSSRPIYIPVGTLLGGNILSGRGPRVEFKILPAGYVRTEIYNQFTSAGINQTLHQVMLCVNAQVSAVIPVYTITTEVNTNICIAQTIIVGKVPGAFTDINGDSSDIIRQYNDYKATQ</sequence>
<dbReference type="RefSeq" id="WP_262394902.1">
    <property type="nucleotide sequence ID" value="NZ_JACRTD010000003.1"/>
</dbReference>
<gene>
    <name evidence="2" type="primary">yunB</name>
    <name evidence="2" type="ORF">H8705_05955</name>
</gene>
<keyword evidence="1" id="KW-0812">Transmembrane</keyword>
<evidence type="ECO:0000256" key="1">
    <source>
        <dbReference type="SAM" id="Phobius"/>
    </source>
</evidence>
<dbReference type="EMBL" id="JACRTD010000003">
    <property type="protein sequence ID" value="MBC8585123.1"/>
    <property type="molecule type" value="Genomic_DNA"/>
</dbReference>
<organism evidence="2 3">
    <name type="scientific">Youxingia wuxianensis</name>
    <dbReference type="NCBI Taxonomy" id="2763678"/>
    <lineage>
        <taxon>Bacteria</taxon>
        <taxon>Bacillati</taxon>
        <taxon>Bacillota</taxon>
        <taxon>Clostridia</taxon>
        <taxon>Eubacteriales</taxon>
        <taxon>Oscillospiraceae</taxon>
        <taxon>Youxingia</taxon>
    </lineage>
</organism>
<dbReference type="InterPro" id="IPR014197">
    <property type="entry name" value="Sporulation_prot_YunB"/>
</dbReference>
<dbReference type="NCBIfam" id="TIGR02832">
    <property type="entry name" value="spo_yunB"/>
    <property type="match status" value="1"/>
</dbReference>
<dbReference type="AlphaFoldDB" id="A0A926EKL8"/>
<comment type="caution">
    <text evidence="2">The sequence shown here is derived from an EMBL/GenBank/DDBJ whole genome shotgun (WGS) entry which is preliminary data.</text>
</comment>
<proteinExistence type="predicted"/>
<feature type="transmembrane region" description="Helical" evidence="1">
    <location>
        <begin position="12"/>
        <end position="32"/>
    </location>
</feature>
<reference evidence="2" key="1">
    <citation type="submission" date="2020-08" db="EMBL/GenBank/DDBJ databases">
        <title>Genome public.</title>
        <authorList>
            <person name="Liu C."/>
            <person name="Sun Q."/>
        </authorList>
    </citation>
    <scope>NUCLEOTIDE SEQUENCE</scope>
    <source>
        <strain evidence="2">NSJ-64</strain>
    </source>
</reference>